<dbReference type="GO" id="GO:0043235">
    <property type="term" value="C:receptor complex"/>
    <property type="evidence" value="ECO:0007669"/>
    <property type="project" value="TreeGrafter"/>
</dbReference>
<dbReference type="InterPro" id="IPR011009">
    <property type="entry name" value="Kinase-like_dom_sf"/>
</dbReference>
<dbReference type="EMBL" id="JAODUP010000206">
    <property type="protein sequence ID" value="KAK2156738.1"/>
    <property type="molecule type" value="Genomic_DNA"/>
</dbReference>
<dbReference type="InterPro" id="IPR002011">
    <property type="entry name" value="Tyr_kinase_rcpt_2_CS"/>
</dbReference>
<keyword evidence="13" id="KW-0393">Immunoglobulin domain</keyword>
<dbReference type="GO" id="GO:0004714">
    <property type="term" value="F:transmembrane receptor protein tyrosine kinase activity"/>
    <property type="evidence" value="ECO:0007669"/>
    <property type="project" value="UniProtKB-EC"/>
</dbReference>
<evidence type="ECO:0000256" key="7">
    <source>
        <dbReference type="ARBA" id="ARBA00022840"/>
    </source>
</evidence>
<dbReference type="SMART" id="SM00408">
    <property type="entry name" value="IGc2"/>
    <property type="match status" value="1"/>
</dbReference>
<dbReference type="SUPFAM" id="SSF48726">
    <property type="entry name" value="Immunoglobulin"/>
    <property type="match status" value="1"/>
</dbReference>
<evidence type="ECO:0000313" key="18">
    <source>
        <dbReference type="Proteomes" id="UP001208570"/>
    </source>
</evidence>
<evidence type="ECO:0000256" key="13">
    <source>
        <dbReference type="ARBA" id="ARBA00023319"/>
    </source>
</evidence>
<dbReference type="InterPro" id="IPR000719">
    <property type="entry name" value="Prot_kinase_dom"/>
</dbReference>
<dbReference type="Proteomes" id="UP001208570">
    <property type="component" value="Unassembled WGS sequence"/>
</dbReference>
<organism evidence="17 18">
    <name type="scientific">Paralvinella palmiformis</name>
    <dbReference type="NCBI Taxonomy" id="53620"/>
    <lineage>
        <taxon>Eukaryota</taxon>
        <taxon>Metazoa</taxon>
        <taxon>Spiralia</taxon>
        <taxon>Lophotrochozoa</taxon>
        <taxon>Annelida</taxon>
        <taxon>Polychaeta</taxon>
        <taxon>Sedentaria</taxon>
        <taxon>Canalipalpata</taxon>
        <taxon>Terebellida</taxon>
        <taxon>Terebelliformia</taxon>
        <taxon>Alvinellidae</taxon>
        <taxon>Paralvinella</taxon>
    </lineage>
</organism>
<dbReference type="InterPro" id="IPR036179">
    <property type="entry name" value="Ig-like_dom_sf"/>
</dbReference>
<evidence type="ECO:0000256" key="10">
    <source>
        <dbReference type="ARBA" id="ARBA00023137"/>
    </source>
</evidence>
<dbReference type="Pfam" id="PF07714">
    <property type="entry name" value="PK_Tyr_Ser-Thr"/>
    <property type="match status" value="1"/>
</dbReference>
<dbReference type="GO" id="GO:0007399">
    <property type="term" value="P:nervous system development"/>
    <property type="evidence" value="ECO:0007669"/>
    <property type="project" value="TreeGrafter"/>
</dbReference>
<keyword evidence="10" id="KW-0829">Tyrosine-protein kinase</keyword>
<keyword evidence="8" id="KW-1133">Transmembrane helix</keyword>
<keyword evidence="9" id="KW-0472">Membrane</keyword>
<evidence type="ECO:0000259" key="16">
    <source>
        <dbReference type="PROSITE" id="PS50835"/>
    </source>
</evidence>
<evidence type="ECO:0000256" key="12">
    <source>
        <dbReference type="ARBA" id="ARBA00023180"/>
    </source>
</evidence>
<dbReference type="InterPro" id="IPR050122">
    <property type="entry name" value="RTK"/>
</dbReference>
<dbReference type="GO" id="GO:0016477">
    <property type="term" value="P:cell migration"/>
    <property type="evidence" value="ECO:0007669"/>
    <property type="project" value="TreeGrafter"/>
</dbReference>
<dbReference type="InterPro" id="IPR003599">
    <property type="entry name" value="Ig_sub"/>
</dbReference>
<comment type="subcellular location">
    <subcellularLocation>
        <location evidence="1">Membrane</location>
        <topology evidence="1">Single-pass membrane protein</topology>
    </subcellularLocation>
</comment>
<dbReference type="FunFam" id="1.10.510.10:FF:000986">
    <property type="entry name" value="Protein tyrosine kinase 2aa"/>
    <property type="match status" value="1"/>
</dbReference>
<dbReference type="SMART" id="SM00409">
    <property type="entry name" value="IG"/>
    <property type="match status" value="1"/>
</dbReference>
<dbReference type="PROSITE" id="PS50835">
    <property type="entry name" value="IG_LIKE"/>
    <property type="match status" value="1"/>
</dbReference>
<keyword evidence="6" id="KW-0418">Kinase</keyword>
<evidence type="ECO:0000256" key="11">
    <source>
        <dbReference type="ARBA" id="ARBA00023157"/>
    </source>
</evidence>
<evidence type="ECO:0000256" key="6">
    <source>
        <dbReference type="ARBA" id="ARBA00022777"/>
    </source>
</evidence>
<proteinExistence type="predicted"/>
<dbReference type="Gene3D" id="1.10.510.10">
    <property type="entry name" value="Transferase(Phosphotransferase) domain 1"/>
    <property type="match status" value="1"/>
</dbReference>
<keyword evidence="3" id="KW-0808">Transferase</keyword>
<dbReference type="InterPro" id="IPR003598">
    <property type="entry name" value="Ig_sub2"/>
</dbReference>
<keyword evidence="11" id="KW-1015">Disulfide bond</keyword>
<keyword evidence="5" id="KW-0547">Nucleotide-binding</keyword>
<evidence type="ECO:0000256" key="1">
    <source>
        <dbReference type="ARBA" id="ARBA00004167"/>
    </source>
</evidence>
<name>A0AAD9JNZ9_9ANNE</name>
<keyword evidence="18" id="KW-1185">Reference proteome</keyword>
<evidence type="ECO:0000256" key="8">
    <source>
        <dbReference type="ARBA" id="ARBA00022989"/>
    </source>
</evidence>
<dbReference type="InterPro" id="IPR001245">
    <property type="entry name" value="Ser-Thr/Tyr_kinase_cat_dom"/>
</dbReference>
<sequence length="639" mass="73280">MAPETNTILKHAESGKGLLTHVELFINQHDYICGQGNTIVIWNAIRYGSYYNIYRAYTTAIATPTGRWKWVINGQSFNSSSSQKRLKFDWGISSPNKKQSYLEMSDWPYVTYSMVDVYYEAWNSYGRVRSRKITIRKPYIQPHNCRRSEVTNFHITTPSGVVMTCNGYDESYPDMKHNWRYCDITSCDQQRPSTCVPVEPRSGRRIIIENAPVRIEHFESQMGFVGENVTLYCDVTWSRSIHWLKNIDTEITASDKYLLSNDKRQLTIVNVTLPDTATYTCNATERYDFDTAHARVIVLEPPTIIDVIIEGVSKTRDDTVIYKLYCRYETDPNLNINITWSLDTNTCPINVTLELVSEVPHLANVTIPLAAIESKCPIMCSGQSGPKESCHQITLSQSETSEKSNSCSFSYLFPVSMEPDYNQSAGEPNVGEVIHGIGDGIKWVQNNSPLVVLPYMDNGDLRTYISSPDMVADFGLSRDIYHQEYYRIEDGKNPLPVRWMAPECLQEQIFTTKSDVWSYGVLLWELVTRGATPYPGIENWAIIRHIKQGWRMKQPLFCPNTVYTVMMECWHQVPKLRPSFETLEEKLEEILYNPISTDPSTATPRQYHHNTLEMGIKGTKVTRLRTNSAMYELVALTEI</sequence>
<dbReference type="InterPro" id="IPR007110">
    <property type="entry name" value="Ig-like_dom"/>
</dbReference>
<protein>
    <recommendedName>
        <fullName evidence="2">receptor protein-tyrosine kinase</fullName>
        <ecNumber evidence="2">2.7.10.1</ecNumber>
    </recommendedName>
</protein>
<comment type="caution">
    <text evidence="17">The sequence shown here is derived from an EMBL/GenBank/DDBJ whole genome shotgun (WGS) entry which is preliminary data.</text>
</comment>
<dbReference type="GO" id="GO:0007169">
    <property type="term" value="P:cell surface receptor protein tyrosine kinase signaling pathway"/>
    <property type="evidence" value="ECO:0007669"/>
    <property type="project" value="InterPro"/>
</dbReference>
<dbReference type="EC" id="2.7.10.1" evidence="2"/>
<dbReference type="InterPro" id="IPR013098">
    <property type="entry name" value="Ig_I-set"/>
</dbReference>
<dbReference type="GO" id="GO:0005524">
    <property type="term" value="F:ATP binding"/>
    <property type="evidence" value="ECO:0007669"/>
    <property type="project" value="UniProtKB-KW"/>
</dbReference>
<evidence type="ECO:0000256" key="2">
    <source>
        <dbReference type="ARBA" id="ARBA00011902"/>
    </source>
</evidence>
<feature type="domain" description="Protein kinase" evidence="15">
    <location>
        <begin position="219"/>
        <end position="591"/>
    </location>
</feature>
<evidence type="ECO:0000256" key="4">
    <source>
        <dbReference type="ARBA" id="ARBA00022692"/>
    </source>
</evidence>
<dbReference type="AlphaFoldDB" id="A0AAD9JNZ9"/>
<evidence type="ECO:0000256" key="14">
    <source>
        <dbReference type="ARBA" id="ARBA00051243"/>
    </source>
</evidence>
<dbReference type="PANTHER" id="PTHR24416:SF564">
    <property type="entry name" value="MACROPHAGE-STIMULATING PROTEIN RECEPTOR"/>
    <property type="match status" value="1"/>
</dbReference>
<evidence type="ECO:0000256" key="9">
    <source>
        <dbReference type="ARBA" id="ARBA00023136"/>
    </source>
</evidence>
<dbReference type="PROSITE" id="PS50011">
    <property type="entry name" value="PROTEIN_KINASE_DOM"/>
    <property type="match status" value="1"/>
</dbReference>
<evidence type="ECO:0000259" key="15">
    <source>
        <dbReference type="PROSITE" id="PS50011"/>
    </source>
</evidence>
<dbReference type="Gene3D" id="2.60.40.10">
    <property type="entry name" value="Immunoglobulins"/>
    <property type="match status" value="1"/>
</dbReference>
<dbReference type="InterPro" id="IPR013783">
    <property type="entry name" value="Ig-like_fold"/>
</dbReference>
<dbReference type="PANTHER" id="PTHR24416">
    <property type="entry name" value="TYROSINE-PROTEIN KINASE RECEPTOR"/>
    <property type="match status" value="1"/>
</dbReference>
<keyword evidence="7" id="KW-0067">ATP-binding</keyword>
<reference evidence="17" key="1">
    <citation type="journal article" date="2023" name="Mol. Biol. Evol.">
        <title>Third-Generation Sequencing Reveals the Adaptive Role of the Epigenome in Three Deep-Sea Polychaetes.</title>
        <authorList>
            <person name="Perez M."/>
            <person name="Aroh O."/>
            <person name="Sun Y."/>
            <person name="Lan Y."/>
            <person name="Juniper S.K."/>
            <person name="Young C.R."/>
            <person name="Angers B."/>
            <person name="Qian P.Y."/>
        </authorList>
    </citation>
    <scope>NUCLEOTIDE SEQUENCE</scope>
    <source>
        <strain evidence="17">P08H-3</strain>
    </source>
</reference>
<dbReference type="SUPFAM" id="SSF56112">
    <property type="entry name" value="Protein kinase-like (PK-like)"/>
    <property type="match status" value="1"/>
</dbReference>
<gene>
    <name evidence="17" type="ORF">LSH36_206g02055</name>
</gene>
<keyword evidence="4" id="KW-0812">Transmembrane</keyword>
<evidence type="ECO:0000313" key="17">
    <source>
        <dbReference type="EMBL" id="KAK2156738.1"/>
    </source>
</evidence>
<dbReference type="Pfam" id="PF07679">
    <property type="entry name" value="I-set"/>
    <property type="match status" value="1"/>
</dbReference>
<accession>A0AAD9JNZ9</accession>
<dbReference type="PROSITE" id="PS00239">
    <property type="entry name" value="RECEPTOR_TYR_KIN_II"/>
    <property type="match status" value="1"/>
</dbReference>
<feature type="domain" description="Ig-like" evidence="16">
    <location>
        <begin position="212"/>
        <end position="297"/>
    </location>
</feature>
<evidence type="ECO:0000256" key="3">
    <source>
        <dbReference type="ARBA" id="ARBA00022679"/>
    </source>
</evidence>
<dbReference type="GO" id="GO:0005886">
    <property type="term" value="C:plasma membrane"/>
    <property type="evidence" value="ECO:0007669"/>
    <property type="project" value="TreeGrafter"/>
</dbReference>
<keyword evidence="12" id="KW-0325">Glycoprotein</keyword>
<comment type="catalytic activity">
    <reaction evidence="14">
        <text>L-tyrosyl-[protein] + ATP = O-phospho-L-tyrosyl-[protein] + ADP + H(+)</text>
        <dbReference type="Rhea" id="RHEA:10596"/>
        <dbReference type="Rhea" id="RHEA-COMP:10136"/>
        <dbReference type="Rhea" id="RHEA-COMP:20101"/>
        <dbReference type="ChEBI" id="CHEBI:15378"/>
        <dbReference type="ChEBI" id="CHEBI:30616"/>
        <dbReference type="ChEBI" id="CHEBI:46858"/>
        <dbReference type="ChEBI" id="CHEBI:61978"/>
        <dbReference type="ChEBI" id="CHEBI:456216"/>
        <dbReference type="EC" id="2.7.10.1"/>
    </reaction>
</comment>
<evidence type="ECO:0000256" key="5">
    <source>
        <dbReference type="ARBA" id="ARBA00022741"/>
    </source>
</evidence>
<dbReference type="CDD" id="cd00096">
    <property type="entry name" value="Ig"/>
    <property type="match status" value="1"/>
</dbReference>